<evidence type="ECO:0000256" key="7">
    <source>
        <dbReference type="ARBA" id="ARBA00023136"/>
    </source>
</evidence>
<feature type="transmembrane region" description="Helical" evidence="8">
    <location>
        <begin position="238"/>
        <end position="258"/>
    </location>
</feature>
<dbReference type="InterPro" id="IPR004638">
    <property type="entry name" value="EmrB-like"/>
</dbReference>
<evidence type="ECO:0000256" key="1">
    <source>
        <dbReference type="ARBA" id="ARBA00004651"/>
    </source>
</evidence>
<evidence type="ECO:0000313" key="10">
    <source>
        <dbReference type="EMBL" id="PRZ36614.1"/>
    </source>
</evidence>
<dbReference type="CDD" id="cd17502">
    <property type="entry name" value="MFS_Azr1_MDR_like"/>
    <property type="match status" value="1"/>
</dbReference>
<sequence length="567" mass="60258">MTTAPDATVEESGEFSHKQIMAILFGLLAGMFLAALDQTIVSTALKTIAGDFKAFEAIPWVVTAYMLLATASTPLYGKVSDIFGRRPVFLFSIGVFLVGSVLAAFSQNMTQLIIFRGVQGLGAGGLMPLAFIIISDIVPPRQRGKYQGYFGAVFGLSSVVGPLLGGFLTDSVSWRWCFWVNIPVGLVAIYLVVKHLHLPHHHQKVKIDYFGAALLVGAVSSLLLALEFGNSDGWGSTSIITYFVVAAALTAIFIWWEFRVDDPILPLRIFQNKVVTTTTIVGVVIGFGMFGAIIYVSQYLQIEKGLSATEAGLAIIPMVVGIMSASIGSGNLITKLGKYKMFIVGGTAILVLAMFLFSTVERGTSMWVFSLYMLVLGLGLGCCMQNLVLAAQNAVTGRDLAVVTSTGTFMRQLGGTMGVAIFGSILNGTFVTSVAAPLAAAKPGIEQKIAQAHQLVQAAASGQLPPGVSQAQVEGAKQLLAMPDVTANELQKLLASTDAINSVGHLSPGLKDGILDAFVEAMQAVYHFAIPVMIVGFLFALLVKQLPMRNSSAMADRMKEARAEGLA</sequence>
<comment type="caution">
    <text evidence="10">The sequence shown here is derived from an EMBL/GenBank/DDBJ whole genome shotgun (WGS) entry which is preliminary data.</text>
</comment>
<feature type="transmembrane region" description="Helical" evidence="8">
    <location>
        <begin position="366"/>
        <end position="389"/>
    </location>
</feature>
<keyword evidence="5 8" id="KW-0812">Transmembrane</keyword>
<gene>
    <name evidence="10" type="ORF">CLV47_12150</name>
</gene>
<keyword evidence="6 8" id="KW-1133">Transmembrane helix</keyword>
<proteinExistence type="inferred from homology"/>
<dbReference type="PRINTS" id="PR01036">
    <property type="entry name" value="TCRTETB"/>
</dbReference>
<evidence type="ECO:0000256" key="4">
    <source>
        <dbReference type="ARBA" id="ARBA00022475"/>
    </source>
</evidence>
<keyword evidence="4" id="KW-1003">Cell membrane</keyword>
<feature type="transmembrane region" description="Helical" evidence="8">
    <location>
        <begin position="20"/>
        <end position="45"/>
    </location>
</feature>
<feature type="transmembrane region" description="Helical" evidence="8">
    <location>
        <begin position="279"/>
        <end position="300"/>
    </location>
</feature>
<dbReference type="FunFam" id="1.20.1720.10:FF:000004">
    <property type="entry name" value="EmrB/QacA family drug resistance transporter"/>
    <property type="match status" value="1"/>
</dbReference>
<organism evidence="10 11">
    <name type="scientific">Antricoccus suffuscus</name>
    <dbReference type="NCBI Taxonomy" id="1629062"/>
    <lineage>
        <taxon>Bacteria</taxon>
        <taxon>Bacillati</taxon>
        <taxon>Actinomycetota</taxon>
        <taxon>Actinomycetes</taxon>
        <taxon>Geodermatophilales</taxon>
        <taxon>Antricoccaceae</taxon>
        <taxon>Antricoccus</taxon>
    </lineage>
</organism>
<feature type="transmembrane region" description="Helical" evidence="8">
    <location>
        <begin position="524"/>
        <end position="543"/>
    </location>
</feature>
<evidence type="ECO:0000256" key="6">
    <source>
        <dbReference type="ARBA" id="ARBA00022989"/>
    </source>
</evidence>
<dbReference type="InterPro" id="IPR011701">
    <property type="entry name" value="MFS"/>
</dbReference>
<comment type="subcellular location">
    <subcellularLocation>
        <location evidence="1">Cell membrane</location>
        <topology evidence="1">Multi-pass membrane protein</topology>
    </subcellularLocation>
</comment>
<keyword evidence="11" id="KW-1185">Reference proteome</keyword>
<feature type="transmembrane region" description="Helical" evidence="8">
    <location>
        <begin position="113"/>
        <end position="134"/>
    </location>
</feature>
<accession>A0A2T0ZK14</accession>
<dbReference type="Gene3D" id="1.20.1720.10">
    <property type="entry name" value="Multidrug resistance protein D"/>
    <property type="match status" value="1"/>
</dbReference>
<reference evidence="10 11" key="1">
    <citation type="submission" date="2018-03" db="EMBL/GenBank/DDBJ databases">
        <title>Genomic Encyclopedia of Archaeal and Bacterial Type Strains, Phase II (KMG-II): from individual species to whole genera.</title>
        <authorList>
            <person name="Goeker M."/>
        </authorList>
    </citation>
    <scope>NUCLEOTIDE SEQUENCE [LARGE SCALE GENOMIC DNA]</scope>
    <source>
        <strain evidence="10 11">DSM 100065</strain>
    </source>
</reference>
<keyword evidence="7 8" id="KW-0472">Membrane</keyword>
<evidence type="ECO:0000256" key="2">
    <source>
        <dbReference type="ARBA" id="ARBA00007520"/>
    </source>
</evidence>
<keyword evidence="3" id="KW-0813">Transport</keyword>
<evidence type="ECO:0000256" key="3">
    <source>
        <dbReference type="ARBA" id="ARBA00022448"/>
    </source>
</evidence>
<dbReference type="EMBL" id="PVUE01000021">
    <property type="protein sequence ID" value="PRZ36614.1"/>
    <property type="molecule type" value="Genomic_DNA"/>
</dbReference>
<dbReference type="AlphaFoldDB" id="A0A2T0ZK14"/>
<feature type="domain" description="Major facilitator superfamily (MFS) profile" evidence="9">
    <location>
        <begin position="23"/>
        <end position="452"/>
    </location>
</feature>
<dbReference type="PROSITE" id="PS50850">
    <property type="entry name" value="MFS"/>
    <property type="match status" value="1"/>
</dbReference>
<feature type="transmembrane region" description="Helical" evidence="8">
    <location>
        <begin position="341"/>
        <end position="360"/>
    </location>
</feature>
<feature type="transmembrane region" description="Helical" evidence="8">
    <location>
        <begin position="419"/>
        <end position="440"/>
    </location>
</feature>
<protein>
    <submittedName>
        <fullName evidence="10">EmrB/QacA subfamily drug resistance transporter</fullName>
    </submittedName>
</protein>
<dbReference type="InterPro" id="IPR020846">
    <property type="entry name" value="MFS_dom"/>
</dbReference>
<feature type="transmembrane region" description="Helical" evidence="8">
    <location>
        <begin position="88"/>
        <end position="107"/>
    </location>
</feature>
<feature type="transmembrane region" description="Helical" evidence="8">
    <location>
        <begin position="312"/>
        <end position="334"/>
    </location>
</feature>
<dbReference type="PANTHER" id="PTHR23501">
    <property type="entry name" value="MAJOR FACILITATOR SUPERFAMILY"/>
    <property type="match status" value="1"/>
</dbReference>
<evidence type="ECO:0000256" key="5">
    <source>
        <dbReference type="ARBA" id="ARBA00022692"/>
    </source>
</evidence>
<feature type="transmembrane region" description="Helical" evidence="8">
    <location>
        <begin position="205"/>
        <end position="226"/>
    </location>
</feature>
<feature type="transmembrane region" description="Helical" evidence="8">
    <location>
        <begin position="173"/>
        <end position="193"/>
    </location>
</feature>
<dbReference type="PANTHER" id="PTHR23501:SF197">
    <property type="entry name" value="COMD"/>
    <property type="match status" value="1"/>
</dbReference>
<feature type="transmembrane region" description="Helical" evidence="8">
    <location>
        <begin position="57"/>
        <end position="76"/>
    </location>
</feature>
<feature type="transmembrane region" description="Helical" evidence="8">
    <location>
        <begin position="146"/>
        <end position="167"/>
    </location>
</feature>
<dbReference type="GO" id="GO:0005886">
    <property type="term" value="C:plasma membrane"/>
    <property type="evidence" value="ECO:0007669"/>
    <property type="project" value="UniProtKB-SubCell"/>
</dbReference>
<name>A0A2T0ZK14_9ACTN</name>
<evidence type="ECO:0000313" key="11">
    <source>
        <dbReference type="Proteomes" id="UP000237752"/>
    </source>
</evidence>
<comment type="similarity">
    <text evidence="2">Belongs to the major facilitator superfamily. TCR/Tet family.</text>
</comment>
<evidence type="ECO:0000256" key="8">
    <source>
        <dbReference type="SAM" id="Phobius"/>
    </source>
</evidence>
<dbReference type="Pfam" id="PF07690">
    <property type="entry name" value="MFS_1"/>
    <property type="match status" value="1"/>
</dbReference>
<dbReference type="Gene3D" id="1.20.1250.20">
    <property type="entry name" value="MFS general substrate transporter like domains"/>
    <property type="match status" value="1"/>
</dbReference>
<dbReference type="NCBIfam" id="TIGR00711">
    <property type="entry name" value="efflux_EmrB"/>
    <property type="match status" value="1"/>
</dbReference>
<dbReference type="SUPFAM" id="SSF103473">
    <property type="entry name" value="MFS general substrate transporter"/>
    <property type="match status" value="1"/>
</dbReference>
<dbReference type="InterPro" id="IPR036259">
    <property type="entry name" value="MFS_trans_sf"/>
</dbReference>
<evidence type="ECO:0000259" key="9">
    <source>
        <dbReference type="PROSITE" id="PS50850"/>
    </source>
</evidence>
<dbReference type="Proteomes" id="UP000237752">
    <property type="component" value="Unassembled WGS sequence"/>
</dbReference>
<dbReference type="GO" id="GO:0022857">
    <property type="term" value="F:transmembrane transporter activity"/>
    <property type="evidence" value="ECO:0007669"/>
    <property type="project" value="InterPro"/>
</dbReference>